<keyword evidence="3" id="KW-1185">Reference proteome</keyword>
<evidence type="ECO:0000256" key="1">
    <source>
        <dbReference type="SAM" id="MobiDB-lite"/>
    </source>
</evidence>
<feature type="region of interest" description="Disordered" evidence="1">
    <location>
        <begin position="31"/>
        <end position="56"/>
    </location>
</feature>
<gene>
    <name evidence="2" type="ORF">CU097_005050</name>
</gene>
<accession>A0A367JFF4</accession>
<dbReference type="EMBL" id="PJQL01001429">
    <property type="protein sequence ID" value="RCH88650.1"/>
    <property type="molecule type" value="Genomic_DNA"/>
</dbReference>
<reference evidence="2 3" key="1">
    <citation type="journal article" date="2018" name="G3 (Bethesda)">
        <title>Phylogenetic and Phylogenomic Definition of Rhizopus Species.</title>
        <authorList>
            <person name="Gryganskyi A.P."/>
            <person name="Golan J."/>
            <person name="Dolatabadi S."/>
            <person name="Mondo S."/>
            <person name="Robb S."/>
            <person name="Idnurm A."/>
            <person name="Muszewska A."/>
            <person name="Steczkiewicz K."/>
            <person name="Masonjones S."/>
            <person name="Liao H.L."/>
            <person name="Gajdeczka M.T."/>
            <person name="Anike F."/>
            <person name="Vuek A."/>
            <person name="Anishchenko I.M."/>
            <person name="Voigt K."/>
            <person name="de Hoog G.S."/>
            <person name="Smith M.E."/>
            <person name="Heitman J."/>
            <person name="Vilgalys R."/>
            <person name="Stajich J.E."/>
        </authorList>
    </citation>
    <scope>NUCLEOTIDE SEQUENCE [LARGE SCALE GENOMIC DNA]</scope>
    <source>
        <strain evidence="2 3">CBS 357.93</strain>
    </source>
</reference>
<name>A0A367JFF4_RHIAZ</name>
<organism evidence="2 3">
    <name type="scientific">Rhizopus azygosporus</name>
    <name type="common">Rhizopus microsporus var. azygosporus</name>
    <dbReference type="NCBI Taxonomy" id="86630"/>
    <lineage>
        <taxon>Eukaryota</taxon>
        <taxon>Fungi</taxon>
        <taxon>Fungi incertae sedis</taxon>
        <taxon>Mucoromycota</taxon>
        <taxon>Mucoromycotina</taxon>
        <taxon>Mucoromycetes</taxon>
        <taxon>Mucorales</taxon>
        <taxon>Mucorineae</taxon>
        <taxon>Rhizopodaceae</taxon>
        <taxon>Rhizopus</taxon>
    </lineage>
</organism>
<comment type="caution">
    <text evidence="2">The sequence shown here is derived from an EMBL/GenBank/DDBJ whole genome shotgun (WGS) entry which is preliminary data.</text>
</comment>
<dbReference type="Proteomes" id="UP000252139">
    <property type="component" value="Unassembled WGS sequence"/>
</dbReference>
<evidence type="ECO:0000313" key="3">
    <source>
        <dbReference type="Proteomes" id="UP000252139"/>
    </source>
</evidence>
<evidence type="ECO:0000313" key="2">
    <source>
        <dbReference type="EMBL" id="RCH88650.1"/>
    </source>
</evidence>
<sequence length="56" mass="6419">MLLLPTIMEKLNQIKEIISSTLKNLYEATENRDDQEDLTPHIRTPCASPVHTKISQ</sequence>
<proteinExistence type="predicted"/>
<dbReference type="OrthoDB" id="2441332at2759"/>
<protein>
    <submittedName>
        <fullName evidence="2">Uncharacterized protein</fullName>
    </submittedName>
</protein>
<dbReference type="AlphaFoldDB" id="A0A367JFF4"/>